<dbReference type="HOGENOM" id="CLU_1338018_0_0_1"/>
<dbReference type="VEuPathDB" id="FungiDB:MYCFIDRAFT_180073"/>
<keyword evidence="2" id="KW-1185">Reference proteome</keyword>
<dbReference type="GeneID" id="19334289"/>
<dbReference type="AlphaFoldDB" id="M2ZYK3"/>
<dbReference type="RefSeq" id="XP_007932243.1">
    <property type="nucleotide sequence ID" value="XM_007934052.1"/>
</dbReference>
<evidence type="ECO:0000313" key="1">
    <source>
        <dbReference type="EMBL" id="EME77196.1"/>
    </source>
</evidence>
<dbReference type="KEGG" id="pfj:MYCFIDRAFT_180073"/>
<organism evidence="1 2">
    <name type="scientific">Pseudocercospora fijiensis (strain CIRAD86)</name>
    <name type="common">Black leaf streak disease fungus</name>
    <name type="synonym">Mycosphaerella fijiensis</name>
    <dbReference type="NCBI Taxonomy" id="383855"/>
    <lineage>
        <taxon>Eukaryota</taxon>
        <taxon>Fungi</taxon>
        <taxon>Dikarya</taxon>
        <taxon>Ascomycota</taxon>
        <taxon>Pezizomycotina</taxon>
        <taxon>Dothideomycetes</taxon>
        <taxon>Dothideomycetidae</taxon>
        <taxon>Mycosphaerellales</taxon>
        <taxon>Mycosphaerellaceae</taxon>
        <taxon>Pseudocercospora</taxon>
    </lineage>
</organism>
<protein>
    <submittedName>
        <fullName evidence="1">Uncharacterized protein</fullName>
    </submittedName>
</protein>
<dbReference type="Proteomes" id="UP000016932">
    <property type="component" value="Unassembled WGS sequence"/>
</dbReference>
<dbReference type="EMBL" id="KB446567">
    <property type="protein sequence ID" value="EME77196.1"/>
    <property type="molecule type" value="Genomic_DNA"/>
</dbReference>
<name>M2ZYK3_PSEFD</name>
<evidence type="ECO:0000313" key="2">
    <source>
        <dbReference type="Proteomes" id="UP000016932"/>
    </source>
</evidence>
<gene>
    <name evidence="1" type="ORF">MYCFIDRAFT_180073</name>
</gene>
<reference evidence="1 2" key="1">
    <citation type="journal article" date="2012" name="PLoS Pathog.">
        <title>Diverse lifestyles and strategies of plant pathogenesis encoded in the genomes of eighteen Dothideomycetes fungi.</title>
        <authorList>
            <person name="Ohm R.A."/>
            <person name="Feau N."/>
            <person name="Henrissat B."/>
            <person name="Schoch C.L."/>
            <person name="Horwitz B.A."/>
            <person name="Barry K.W."/>
            <person name="Condon B.J."/>
            <person name="Copeland A.C."/>
            <person name="Dhillon B."/>
            <person name="Glaser F."/>
            <person name="Hesse C.N."/>
            <person name="Kosti I."/>
            <person name="LaButti K."/>
            <person name="Lindquist E.A."/>
            <person name="Lucas S."/>
            <person name="Salamov A.A."/>
            <person name="Bradshaw R.E."/>
            <person name="Ciuffetti L."/>
            <person name="Hamelin R.C."/>
            <person name="Kema G.H.J."/>
            <person name="Lawrence C."/>
            <person name="Scott J.A."/>
            <person name="Spatafora J.W."/>
            <person name="Turgeon B.G."/>
            <person name="de Wit P.J.G.M."/>
            <person name="Zhong S."/>
            <person name="Goodwin S.B."/>
            <person name="Grigoriev I.V."/>
        </authorList>
    </citation>
    <scope>NUCLEOTIDE SEQUENCE [LARGE SCALE GENOMIC DNA]</scope>
    <source>
        <strain evidence="1 2">CIRAD86</strain>
    </source>
</reference>
<sequence length="205" mass="23400">MYKKEKEVVRAGVKNEVVRACVSGTSQQIPLWLNRKGPDSVNERHTDPANRLTLHQFQTQPCPLFSTLQSAERPAWKPKWYGNLTSGRRPLAGMALRSWHCDNSSAAPAREFQRCVQQMLMRFPCRTSQYSFIKVKERKDNPSKAHSRDVDTECASAHCHLARYERVIRFPRSTACVVALGLYSLCAGSHYGDGDCPDYRQRIEI</sequence>
<accession>M2ZYK3</accession>
<proteinExistence type="predicted"/>